<organism evidence="1">
    <name type="scientific">marine sediment metagenome</name>
    <dbReference type="NCBI Taxonomy" id="412755"/>
    <lineage>
        <taxon>unclassified sequences</taxon>
        <taxon>metagenomes</taxon>
        <taxon>ecological metagenomes</taxon>
    </lineage>
</organism>
<sequence length="158" mass="18355">MFCEAFNRLSAFGRVDSYRYIGLGSIFFSDFSLFHKSLNFKNNINIEQHHGDIERFKLNRPYNCIDLKFGESNDILPTLDWDVKTIVWLDYDSPLSDSILADILFVCTHLQPGSLLIVTVDAEPDPVEYRVQLLRKRVDYKKTPIRLFEESLAGWNTA</sequence>
<evidence type="ECO:0008006" key="2">
    <source>
        <dbReference type="Google" id="ProtNLM"/>
    </source>
</evidence>
<dbReference type="InterPro" id="IPR046788">
    <property type="entry name" value="Methyltransf_35"/>
</dbReference>
<name>X1KD41_9ZZZZ</name>
<gene>
    <name evidence="1" type="ORF">S03H2_56498</name>
</gene>
<accession>X1KD41</accession>
<proteinExistence type="predicted"/>
<feature type="non-terminal residue" evidence="1">
    <location>
        <position position="158"/>
    </location>
</feature>
<evidence type="ECO:0000313" key="1">
    <source>
        <dbReference type="EMBL" id="GAH88114.1"/>
    </source>
</evidence>
<protein>
    <recommendedName>
        <fullName evidence="2">Class I SAM-dependent methyltransferase</fullName>
    </recommendedName>
</protein>
<dbReference type="Pfam" id="PF20553">
    <property type="entry name" value="Methyltransf_35"/>
    <property type="match status" value="1"/>
</dbReference>
<dbReference type="EMBL" id="BARU01036144">
    <property type="protein sequence ID" value="GAH88114.1"/>
    <property type="molecule type" value="Genomic_DNA"/>
</dbReference>
<comment type="caution">
    <text evidence="1">The sequence shown here is derived from an EMBL/GenBank/DDBJ whole genome shotgun (WGS) entry which is preliminary data.</text>
</comment>
<reference evidence="1" key="1">
    <citation type="journal article" date="2014" name="Front. Microbiol.">
        <title>High frequency of phylogenetically diverse reductive dehalogenase-homologous genes in deep subseafloor sedimentary metagenomes.</title>
        <authorList>
            <person name="Kawai M."/>
            <person name="Futagami T."/>
            <person name="Toyoda A."/>
            <person name="Takaki Y."/>
            <person name="Nishi S."/>
            <person name="Hori S."/>
            <person name="Arai W."/>
            <person name="Tsubouchi T."/>
            <person name="Morono Y."/>
            <person name="Uchiyama I."/>
            <person name="Ito T."/>
            <person name="Fujiyama A."/>
            <person name="Inagaki F."/>
            <person name="Takami H."/>
        </authorList>
    </citation>
    <scope>NUCLEOTIDE SEQUENCE</scope>
    <source>
        <strain evidence="1">Expedition CK06-06</strain>
    </source>
</reference>
<dbReference type="AlphaFoldDB" id="X1KD41"/>